<keyword evidence="1" id="KW-0472">Membrane</keyword>
<evidence type="ECO:0008006" key="4">
    <source>
        <dbReference type="Google" id="ProtNLM"/>
    </source>
</evidence>
<feature type="transmembrane region" description="Helical" evidence="1">
    <location>
        <begin position="353"/>
        <end position="370"/>
    </location>
</feature>
<feature type="transmembrane region" description="Helical" evidence="1">
    <location>
        <begin position="66"/>
        <end position="85"/>
    </location>
</feature>
<feature type="transmembrane region" description="Helical" evidence="1">
    <location>
        <begin position="199"/>
        <end position="224"/>
    </location>
</feature>
<proteinExistence type="predicted"/>
<keyword evidence="3" id="KW-1185">Reference proteome</keyword>
<dbReference type="STRING" id="1005944.SAMN05192576_4074"/>
<feature type="transmembrane region" description="Helical" evidence="1">
    <location>
        <begin position="158"/>
        <end position="178"/>
    </location>
</feature>
<dbReference type="Proteomes" id="UP000199004">
    <property type="component" value="Unassembled WGS sequence"/>
</dbReference>
<feature type="transmembrane region" description="Helical" evidence="1">
    <location>
        <begin position="317"/>
        <end position="341"/>
    </location>
</feature>
<dbReference type="EMBL" id="FNIC01000009">
    <property type="protein sequence ID" value="SDO47620.1"/>
    <property type="molecule type" value="Genomic_DNA"/>
</dbReference>
<sequence>MAAAVLVPVLFDWQVYSHANPSPEDVAPLHALWDPRVGPGTIPAVLIALLGWRHALGLAERLPWRTLLVGTYVVGLAWMLSLALVDGVDGVSSVLAHPYEYLETARVTNDFPAALREWVGRIPLDAQDNWPTHVAGHPPGALLFFVVLDRLGLGGDGAAGLVVTLVAATVPAAVMTTVKTLTGEGPARRAAPFLVLGPAALWLCVSADAVFTAVAAWGLAALAVAATRSGRGESAAWSAVAGVLLGYCVMMSYGLPLLGLLALAVLAAARSWRPLPVAAVTATAVVLAFAAGGFALWEAFPVLRERYWDGIATERPATYWTWANLAALVLSAGPVLGAGLGRLWSERFRVERPVLLLVGAAAASIVLADLSQMSKAEVERIWLPFVPWLLLATSALPPRWRQAGLGLQLASALVLQHLLHTSW</sequence>
<keyword evidence="1" id="KW-0812">Transmembrane</keyword>
<feature type="transmembrane region" description="Helical" evidence="1">
    <location>
        <begin position="244"/>
        <end position="268"/>
    </location>
</feature>
<reference evidence="3" key="1">
    <citation type="submission" date="2016-10" db="EMBL/GenBank/DDBJ databases">
        <authorList>
            <person name="Varghese N."/>
            <person name="Submissions S."/>
        </authorList>
    </citation>
    <scope>NUCLEOTIDE SEQUENCE [LARGE SCALE GENOMIC DNA]</scope>
    <source>
        <strain evidence="3">CGMCC 1.11147</strain>
    </source>
</reference>
<feature type="transmembrane region" description="Helical" evidence="1">
    <location>
        <begin position="41"/>
        <end position="59"/>
    </location>
</feature>
<protein>
    <recommendedName>
        <fullName evidence="4">Integral membrane protein</fullName>
    </recommendedName>
</protein>
<accession>A0A1H0JVI0</accession>
<evidence type="ECO:0000313" key="3">
    <source>
        <dbReference type="Proteomes" id="UP000199004"/>
    </source>
</evidence>
<evidence type="ECO:0000256" key="1">
    <source>
        <dbReference type="SAM" id="Phobius"/>
    </source>
</evidence>
<name>A0A1H0JVI0_9ACTN</name>
<dbReference type="AlphaFoldDB" id="A0A1H0JVI0"/>
<organism evidence="2 3">
    <name type="scientific">Nocardioides szechwanensis</name>
    <dbReference type="NCBI Taxonomy" id="1005944"/>
    <lineage>
        <taxon>Bacteria</taxon>
        <taxon>Bacillati</taxon>
        <taxon>Actinomycetota</taxon>
        <taxon>Actinomycetes</taxon>
        <taxon>Propionibacteriales</taxon>
        <taxon>Nocardioidaceae</taxon>
        <taxon>Nocardioides</taxon>
    </lineage>
</organism>
<feature type="transmembrane region" description="Helical" evidence="1">
    <location>
        <begin position="275"/>
        <end position="297"/>
    </location>
</feature>
<gene>
    <name evidence="2" type="ORF">SAMN05192576_4074</name>
</gene>
<evidence type="ECO:0000313" key="2">
    <source>
        <dbReference type="EMBL" id="SDO47620.1"/>
    </source>
</evidence>
<keyword evidence="1" id="KW-1133">Transmembrane helix</keyword>